<dbReference type="OrthoDB" id="7060332at2"/>
<sequence>MPRGLLSGRDYTELDIFNPVLYPRMKEEPLLDEDDCIVVPVRNENTPHFRRVGIPSFGNRLGRAENNPTHDNCVNYLCDNLNNENINSITFFTYVFNENKDREEKIIFSALANSYYQWYSEADARIAFHDGSYIQPDIGGRDRNKFFPRSAYPNIIIEVVRTHHPDKDTYEKLLELSKNNHHIYFYFINEGSNSSKLNRLSVKNNTLKIRVSYYLVGGQLYKNGTPIYSKKTNESFDHWYQYLKNSFFINAMENA</sequence>
<gene>
    <name evidence="1" type="ORF">GTPT_2443</name>
</gene>
<protein>
    <recommendedName>
        <fullName evidence="3">Restriction endonuclease</fullName>
    </recommendedName>
</protein>
<keyword evidence="2" id="KW-1185">Reference proteome</keyword>
<reference evidence="1 2" key="1">
    <citation type="submission" date="2014-05" db="EMBL/GenBank/DDBJ databases">
        <title>ATOL: Assembling a taxonomically balanced genome-scale reconstruction of the evolutionary history of the Enterobacteriaceae.</title>
        <authorList>
            <person name="Plunkett G.III."/>
            <person name="Neeno-Eckwall E.C."/>
            <person name="Glasner J.D."/>
            <person name="Perna N.T."/>
        </authorList>
    </citation>
    <scope>NUCLEOTIDE SEQUENCE [LARGE SCALE GENOMIC DNA]</scope>
    <source>
        <strain evidence="1 2">ATCC 33301</strain>
    </source>
</reference>
<evidence type="ECO:0008006" key="3">
    <source>
        <dbReference type="Google" id="ProtNLM"/>
    </source>
</evidence>
<organism evidence="1 2">
    <name type="scientific">Tatumella ptyseos ATCC 33301</name>
    <dbReference type="NCBI Taxonomy" id="1005995"/>
    <lineage>
        <taxon>Bacteria</taxon>
        <taxon>Pseudomonadati</taxon>
        <taxon>Pseudomonadota</taxon>
        <taxon>Gammaproteobacteria</taxon>
        <taxon>Enterobacterales</taxon>
        <taxon>Erwiniaceae</taxon>
        <taxon>Tatumella</taxon>
    </lineage>
</organism>
<dbReference type="Proteomes" id="UP000028602">
    <property type="component" value="Unassembled WGS sequence"/>
</dbReference>
<evidence type="ECO:0000313" key="1">
    <source>
        <dbReference type="EMBL" id="KFD18253.1"/>
    </source>
</evidence>
<accession>A0A085JCQ7</accession>
<proteinExistence type="predicted"/>
<dbReference type="AlphaFoldDB" id="A0A085JCQ7"/>
<dbReference type="RefSeq" id="WP_038011478.1">
    <property type="nucleotide sequence ID" value="NZ_ATMJ01000084.1"/>
</dbReference>
<comment type="caution">
    <text evidence="1">The sequence shown here is derived from an EMBL/GenBank/DDBJ whole genome shotgun (WGS) entry which is preliminary data.</text>
</comment>
<dbReference type="EMBL" id="JMPR01000038">
    <property type="protein sequence ID" value="KFD18253.1"/>
    <property type="molecule type" value="Genomic_DNA"/>
</dbReference>
<evidence type="ECO:0000313" key="2">
    <source>
        <dbReference type="Proteomes" id="UP000028602"/>
    </source>
</evidence>
<name>A0A085JCQ7_9GAMM</name>